<feature type="signal peptide" evidence="10">
    <location>
        <begin position="1"/>
        <end position="21"/>
    </location>
</feature>
<dbReference type="Pfam" id="PF03734">
    <property type="entry name" value="YkuD"/>
    <property type="match status" value="1"/>
</dbReference>
<keyword evidence="13" id="KW-1185">Reference proteome</keyword>
<evidence type="ECO:0000256" key="9">
    <source>
        <dbReference type="PROSITE-ProRule" id="PRU01373"/>
    </source>
</evidence>
<dbReference type="InterPro" id="IPR038063">
    <property type="entry name" value="Transpep_catalytic_dom"/>
</dbReference>
<evidence type="ECO:0000256" key="1">
    <source>
        <dbReference type="ARBA" id="ARBA00004752"/>
    </source>
</evidence>
<comment type="pathway">
    <text evidence="1 9">Cell wall biogenesis; peptidoglycan biosynthesis.</text>
</comment>
<evidence type="ECO:0000256" key="10">
    <source>
        <dbReference type="SAM" id="SignalP"/>
    </source>
</evidence>
<dbReference type="Gene3D" id="2.40.440.10">
    <property type="entry name" value="L,D-transpeptidase catalytic domain-like"/>
    <property type="match status" value="1"/>
</dbReference>
<feature type="chain" id="PRO_5046592467" evidence="10">
    <location>
        <begin position="22"/>
        <end position="198"/>
    </location>
</feature>
<keyword evidence="6 9" id="KW-0133">Cell shape</keyword>
<dbReference type="SUPFAM" id="SSF141523">
    <property type="entry name" value="L,D-transpeptidase catalytic domain-like"/>
    <property type="match status" value="1"/>
</dbReference>
<keyword evidence="8 9" id="KW-0961">Cell wall biogenesis/degradation</keyword>
<comment type="similarity">
    <text evidence="2">Belongs to the YkuD family.</text>
</comment>
<keyword evidence="7 9" id="KW-0573">Peptidoglycan synthesis</keyword>
<feature type="active site" description="Nucleophile" evidence="9">
    <location>
        <position position="173"/>
    </location>
</feature>
<evidence type="ECO:0000313" key="13">
    <source>
        <dbReference type="Proteomes" id="UP001464891"/>
    </source>
</evidence>
<dbReference type="Proteomes" id="UP001464891">
    <property type="component" value="Unassembled WGS sequence"/>
</dbReference>
<name>A0ABV0J5K8_9CYAN</name>
<protein>
    <submittedName>
        <fullName evidence="12">L,D-transpeptidase</fullName>
    </submittedName>
</protein>
<dbReference type="InterPro" id="IPR050979">
    <property type="entry name" value="LD-transpeptidase"/>
</dbReference>
<evidence type="ECO:0000259" key="11">
    <source>
        <dbReference type="PROSITE" id="PS52029"/>
    </source>
</evidence>
<dbReference type="PROSITE" id="PS52029">
    <property type="entry name" value="LD_TPASE"/>
    <property type="match status" value="1"/>
</dbReference>
<dbReference type="PANTHER" id="PTHR30582:SF24">
    <property type="entry name" value="L,D-TRANSPEPTIDASE ERFK_SRFK-RELATED"/>
    <property type="match status" value="1"/>
</dbReference>
<evidence type="ECO:0000256" key="7">
    <source>
        <dbReference type="ARBA" id="ARBA00022984"/>
    </source>
</evidence>
<dbReference type="PANTHER" id="PTHR30582">
    <property type="entry name" value="L,D-TRANSPEPTIDASE"/>
    <property type="match status" value="1"/>
</dbReference>
<dbReference type="EMBL" id="JAMPKM010000003">
    <property type="protein sequence ID" value="MEP0817062.1"/>
    <property type="molecule type" value="Genomic_DNA"/>
</dbReference>
<keyword evidence="5" id="KW-0378">Hydrolase</keyword>
<evidence type="ECO:0000256" key="8">
    <source>
        <dbReference type="ARBA" id="ARBA00023316"/>
    </source>
</evidence>
<feature type="active site" description="Proton donor/acceptor" evidence="9">
    <location>
        <position position="157"/>
    </location>
</feature>
<keyword evidence="4" id="KW-0808">Transferase</keyword>
<keyword evidence="3" id="KW-0328">Glycosyltransferase</keyword>
<dbReference type="InterPro" id="IPR005490">
    <property type="entry name" value="LD_TPept_cat_dom"/>
</dbReference>
<evidence type="ECO:0000256" key="3">
    <source>
        <dbReference type="ARBA" id="ARBA00022676"/>
    </source>
</evidence>
<comment type="caution">
    <text evidence="12">The sequence shown here is derived from an EMBL/GenBank/DDBJ whole genome shotgun (WGS) entry which is preliminary data.</text>
</comment>
<dbReference type="CDD" id="cd16913">
    <property type="entry name" value="YkuD_like"/>
    <property type="match status" value="1"/>
</dbReference>
<reference evidence="12 13" key="1">
    <citation type="submission" date="2022-04" db="EMBL/GenBank/DDBJ databases">
        <title>Positive selection, recombination, and allopatry shape intraspecific diversity of widespread and dominant cyanobacteria.</title>
        <authorList>
            <person name="Wei J."/>
            <person name="Shu W."/>
            <person name="Hu C."/>
        </authorList>
    </citation>
    <scope>NUCLEOTIDE SEQUENCE [LARGE SCALE GENOMIC DNA]</scope>
    <source>
        <strain evidence="12 13">GB2-A4</strain>
    </source>
</reference>
<feature type="domain" description="L,D-TPase catalytic" evidence="11">
    <location>
        <begin position="72"/>
        <end position="197"/>
    </location>
</feature>
<gene>
    <name evidence="12" type="ORF">NC998_08125</name>
</gene>
<evidence type="ECO:0000256" key="2">
    <source>
        <dbReference type="ARBA" id="ARBA00005992"/>
    </source>
</evidence>
<organism evidence="12 13">
    <name type="scientific">Trichocoleus desertorum GB2-A4</name>
    <dbReference type="NCBI Taxonomy" id="2933944"/>
    <lineage>
        <taxon>Bacteria</taxon>
        <taxon>Bacillati</taxon>
        <taxon>Cyanobacteriota</taxon>
        <taxon>Cyanophyceae</taxon>
        <taxon>Leptolyngbyales</taxon>
        <taxon>Trichocoleusaceae</taxon>
        <taxon>Trichocoleus</taxon>
    </lineage>
</organism>
<accession>A0ABV0J5K8</accession>
<dbReference type="RefSeq" id="WP_348252032.1">
    <property type="nucleotide sequence ID" value="NZ_JAMPKM010000003.1"/>
</dbReference>
<evidence type="ECO:0000256" key="4">
    <source>
        <dbReference type="ARBA" id="ARBA00022679"/>
    </source>
</evidence>
<evidence type="ECO:0000256" key="5">
    <source>
        <dbReference type="ARBA" id="ARBA00022801"/>
    </source>
</evidence>
<evidence type="ECO:0000313" key="12">
    <source>
        <dbReference type="EMBL" id="MEP0817062.1"/>
    </source>
</evidence>
<keyword evidence="10" id="KW-0732">Signal</keyword>
<sequence length="198" mass="21934">MFPDRSLWVCFGAAICLSAVATPAVGRVAQTNLNRNQAPAPMPELKTKALTPYIPELPPIRPILPDVTTQETRLVLKLKQRRLYVYQGKQLKASYPVAVGRSGWETPTGQFRVMGMVQNPGWTNPFTRKVMPPGPGNPLGDRWIAFWTDGRNSIGFHGTPDRDSVGQAASHGCVRMLNEDIRELYEIAVLGTPVRVEL</sequence>
<evidence type="ECO:0000256" key="6">
    <source>
        <dbReference type="ARBA" id="ARBA00022960"/>
    </source>
</evidence>
<proteinExistence type="inferred from homology"/>